<dbReference type="InterPro" id="IPR002347">
    <property type="entry name" value="SDR_fam"/>
</dbReference>
<evidence type="ECO:0000313" key="4">
    <source>
        <dbReference type="EMBL" id="PGG97399.1"/>
    </source>
</evidence>
<proteinExistence type="inferred from homology"/>
<dbReference type="Proteomes" id="UP000223968">
    <property type="component" value="Unassembled WGS sequence"/>
</dbReference>
<evidence type="ECO:0000256" key="2">
    <source>
        <dbReference type="ARBA" id="ARBA00022857"/>
    </source>
</evidence>
<dbReference type="AlphaFoldDB" id="A0A2B7WLK5"/>
<evidence type="ECO:0000256" key="1">
    <source>
        <dbReference type="ARBA" id="ARBA00006484"/>
    </source>
</evidence>
<protein>
    <submittedName>
        <fullName evidence="4">Uncharacterized protein</fullName>
    </submittedName>
</protein>
<dbReference type="EMBL" id="PDNB01000249">
    <property type="protein sequence ID" value="PGG97399.1"/>
    <property type="molecule type" value="Genomic_DNA"/>
</dbReference>
<dbReference type="PANTHER" id="PTHR24320:SF252">
    <property type="entry name" value="DEHYDROGENASE_REDUCTASE FAMILY PROTEIN, PUTATIVE (AFU_ORTHOLOGUE AFUA_3G08550)-RELATED"/>
    <property type="match status" value="1"/>
</dbReference>
<dbReference type="GO" id="GO:0016491">
    <property type="term" value="F:oxidoreductase activity"/>
    <property type="evidence" value="ECO:0007669"/>
    <property type="project" value="UniProtKB-KW"/>
</dbReference>
<reference evidence="4 5" key="1">
    <citation type="submission" date="2017-10" db="EMBL/GenBank/DDBJ databases">
        <title>Comparative genomics in systemic dimorphic fungi from Ajellomycetaceae.</title>
        <authorList>
            <person name="Munoz J.F."/>
            <person name="Mcewen J.G."/>
            <person name="Clay O.K."/>
            <person name="Cuomo C.A."/>
        </authorList>
    </citation>
    <scope>NUCLEOTIDE SEQUENCE [LARGE SCALE GENOMIC DNA]</scope>
    <source>
        <strain evidence="4 5">UAMH5409</strain>
    </source>
</reference>
<dbReference type="OrthoDB" id="542013at2759"/>
<comment type="caution">
    <text evidence="4">The sequence shown here is derived from an EMBL/GenBank/DDBJ whole genome shotgun (WGS) entry which is preliminary data.</text>
</comment>
<dbReference type="Gene3D" id="3.40.50.720">
    <property type="entry name" value="NAD(P)-binding Rossmann-like Domain"/>
    <property type="match status" value="1"/>
</dbReference>
<comment type="similarity">
    <text evidence="1">Belongs to the short-chain dehydrogenases/reductases (SDR) family.</text>
</comment>
<keyword evidence="3" id="KW-0560">Oxidoreductase</keyword>
<name>A0A2B7WLK5_9EURO</name>
<sequence>MVSLFPRRLRDKIWPEPLPPLASFKGQTVLVTGATSGLGLAAAVHFATSGARVILTSRSLSQGSSAKEHVEQRVGIVGQGKVHVMELDMSRYSSCVSFVDQLKHSEAGHTGLDVAVLNAGLVNVDFVQSPEGWEQTIQVHTLSTVLLGLLLLHWMRLKRKGEPKPPHLVFVTSRKHLLPDVTAWMKWSTQEGILQHLNDERNWASGEIDPNYSESKLMLTYAVEQICKRAAGSNERVDVIVNTVCPGLVNTDLGRSVSKMSWLMRLFVSIYFSVLGKSADYGARSYVAAARTSEDEHGKYVQSIYTDEEYRHLAIPNVTSNTAVRVKKMVWNEIITELEDKVPALKDLKDSA</sequence>
<dbReference type="SUPFAM" id="SSF51735">
    <property type="entry name" value="NAD(P)-binding Rossmann-fold domains"/>
    <property type="match status" value="1"/>
</dbReference>
<dbReference type="PANTHER" id="PTHR24320">
    <property type="entry name" value="RETINOL DEHYDROGENASE"/>
    <property type="match status" value="1"/>
</dbReference>
<evidence type="ECO:0000256" key="3">
    <source>
        <dbReference type="ARBA" id="ARBA00023002"/>
    </source>
</evidence>
<keyword evidence="2" id="KW-0521">NADP</keyword>
<accession>A0A2B7WLK5</accession>
<evidence type="ECO:0000313" key="5">
    <source>
        <dbReference type="Proteomes" id="UP000223968"/>
    </source>
</evidence>
<keyword evidence="5" id="KW-1185">Reference proteome</keyword>
<dbReference type="Pfam" id="PF00106">
    <property type="entry name" value="adh_short"/>
    <property type="match status" value="1"/>
</dbReference>
<gene>
    <name evidence="4" type="ORF">AJ79_09211</name>
</gene>
<dbReference type="InterPro" id="IPR036291">
    <property type="entry name" value="NAD(P)-bd_dom_sf"/>
</dbReference>
<dbReference type="PRINTS" id="PR00081">
    <property type="entry name" value="GDHRDH"/>
</dbReference>
<dbReference type="STRING" id="1447875.A0A2B7WLK5"/>
<organism evidence="4 5">
    <name type="scientific">Helicocarpus griseus UAMH5409</name>
    <dbReference type="NCBI Taxonomy" id="1447875"/>
    <lineage>
        <taxon>Eukaryota</taxon>
        <taxon>Fungi</taxon>
        <taxon>Dikarya</taxon>
        <taxon>Ascomycota</taxon>
        <taxon>Pezizomycotina</taxon>
        <taxon>Eurotiomycetes</taxon>
        <taxon>Eurotiomycetidae</taxon>
        <taxon>Onygenales</taxon>
        <taxon>Ajellomycetaceae</taxon>
        <taxon>Helicocarpus</taxon>
    </lineage>
</organism>